<reference evidence="11" key="1">
    <citation type="submission" date="2015-05" db="UniProtKB">
        <authorList>
            <consortium name="EnsemblMetazoa"/>
        </authorList>
    </citation>
    <scope>IDENTIFICATION</scope>
</reference>
<keyword evidence="4 10" id="KW-0812">Transmembrane</keyword>
<dbReference type="Proteomes" id="UP000015103">
    <property type="component" value="Unassembled WGS sequence"/>
</dbReference>
<dbReference type="InParanoid" id="T1H8S4"/>
<comment type="similarity">
    <text evidence="10">Belongs to the insect chemoreceptor superfamily. Heteromeric odorant receptor channel (TC 1.A.69) family.</text>
</comment>
<keyword evidence="9 10" id="KW-0807">Transducer</keyword>
<feature type="transmembrane region" description="Helical" evidence="10">
    <location>
        <begin position="329"/>
        <end position="350"/>
    </location>
</feature>
<comment type="subcellular location">
    <subcellularLocation>
        <location evidence="1 10">Cell membrane</location>
        <topology evidence="1 10">Multi-pass membrane protein</topology>
    </subcellularLocation>
</comment>
<feature type="transmembrane region" description="Helical" evidence="10">
    <location>
        <begin position="297"/>
        <end position="317"/>
    </location>
</feature>
<dbReference type="AlphaFoldDB" id="T1H8S4"/>
<dbReference type="HOGENOM" id="CLU_047177_0_0_1"/>
<dbReference type="GO" id="GO:0004984">
    <property type="term" value="F:olfactory receptor activity"/>
    <property type="evidence" value="ECO:0007669"/>
    <property type="project" value="InterPro"/>
</dbReference>
<keyword evidence="2" id="KW-1003">Cell membrane</keyword>
<dbReference type="Pfam" id="PF02949">
    <property type="entry name" value="7tm_6"/>
    <property type="match status" value="1"/>
</dbReference>
<sequence>MDFIYDRENNDAVEKAIYSEFYLLLRIFAVFPSLKREHILLTAFQLLMYNVLMWYHLLISAFTIQVVYYEISLFNITVHYFLLFLLVSIFLIAMLPKRKHLCRMYKISTSGFFSYDEDVEDARLEHISKEIRKERITFVLLLSLTIAIALLAFILRPVVDKSLGYVEEGSYSELGLIQLMPIKAWYPYETHEGFIYYVTLFGQLAAAALLGGNIGCLTLIYTNSVLKLIQQCRILMYSLENIEARATKKFKKLYCKGQNNQKVVYDDRFHRCYYFCLRQNIIHQNIIYDYFEEMKSLLSLPLQLAIIIGTLVIALSMNEMAQGSKKLGSMMASGLLVLTEIIIIFIMSMYGEKMTKLSVQIRECIYSIKWYKYKNPYLKNMIPIMLERTKREMVMKGPFSVANFDSFSTVINTAYSYFNVLSASKSQQ</sequence>
<dbReference type="GO" id="GO:0005886">
    <property type="term" value="C:plasma membrane"/>
    <property type="evidence" value="ECO:0007669"/>
    <property type="project" value="UniProtKB-SubCell"/>
</dbReference>
<dbReference type="RefSeq" id="XP_073980408.1">
    <property type="nucleotide sequence ID" value="XM_074124307.1"/>
</dbReference>
<evidence type="ECO:0000256" key="1">
    <source>
        <dbReference type="ARBA" id="ARBA00004651"/>
    </source>
</evidence>
<comment type="caution">
    <text evidence="10">Lacks conserved residue(s) required for the propagation of feature annotation.</text>
</comment>
<proteinExistence type="inferred from homology"/>
<dbReference type="PANTHER" id="PTHR21137:SF35">
    <property type="entry name" value="ODORANT RECEPTOR 19A-RELATED"/>
    <property type="match status" value="1"/>
</dbReference>
<feature type="transmembrane region" description="Helical" evidence="10">
    <location>
        <begin position="136"/>
        <end position="155"/>
    </location>
</feature>
<dbReference type="EnsemblMetazoa" id="RPRC000423-RA">
    <property type="protein sequence ID" value="RPRC000423-PA"/>
    <property type="gene ID" value="RPRC000423"/>
</dbReference>
<dbReference type="STRING" id="13249.T1H8S4"/>
<feature type="transmembrane region" description="Helical" evidence="10">
    <location>
        <begin position="46"/>
        <end position="68"/>
    </location>
</feature>
<evidence type="ECO:0000256" key="9">
    <source>
        <dbReference type="ARBA" id="ARBA00023224"/>
    </source>
</evidence>
<dbReference type="eggNOG" id="ENOG502RTKY">
    <property type="taxonomic scope" value="Eukaryota"/>
</dbReference>
<evidence type="ECO:0000256" key="7">
    <source>
        <dbReference type="ARBA" id="ARBA00023136"/>
    </source>
</evidence>
<accession>T1H8S4</accession>
<organism evidence="11 12">
    <name type="scientific">Rhodnius prolixus</name>
    <name type="common">Triatomid bug</name>
    <dbReference type="NCBI Taxonomy" id="13249"/>
    <lineage>
        <taxon>Eukaryota</taxon>
        <taxon>Metazoa</taxon>
        <taxon>Ecdysozoa</taxon>
        <taxon>Arthropoda</taxon>
        <taxon>Hexapoda</taxon>
        <taxon>Insecta</taxon>
        <taxon>Pterygota</taxon>
        <taxon>Neoptera</taxon>
        <taxon>Paraneoptera</taxon>
        <taxon>Hemiptera</taxon>
        <taxon>Heteroptera</taxon>
        <taxon>Panheteroptera</taxon>
        <taxon>Cimicomorpha</taxon>
        <taxon>Reduviidae</taxon>
        <taxon>Triatominae</taxon>
        <taxon>Rhodnius</taxon>
    </lineage>
</organism>
<keyword evidence="3 10" id="KW-0716">Sensory transduction</keyword>
<dbReference type="GO" id="GO:0005549">
    <property type="term" value="F:odorant binding"/>
    <property type="evidence" value="ECO:0007669"/>
    <property type="project" value="InterPro"/>
</dbReference>
<dbReference type="InterPro" id="IPR004117">
    <property type="entry name" value="7tm6_olfct_rcpt"/>
</dbReference>
<keyword evidence="12" id="KW-1185">Reference proteome</keyword>
<evidence type="ECO:0000256" key="3">
    <source>
        <dbReference type="ARBA" id="ARBA00022606"/>
    </source>
</evidence>
<evidence type="ECO:0000256" key="4">
    <source>
        <dbReference type="ARBA" id="ARBA00022692"/>
    </source>
</evidence>
<dbReference type="FunCoup" id="T1H8S4">
    <property type="interactions" value="76"/>
</dbReference>
<protein>
    <recommendedName>
        <fullName evidence="10">Odorant receptor</fullName>
    </recommendedName>
</protein>
<evidence type="ECO:0000313" key="12">
    <source>
        <dbReference type="Proteomes" id="UP000015103"/>
    </source>
</evidence>
<dbReference type="GO" id="GO:0007165">
    <property type="term" value="P:signal transduction"/>
    <property type="evidence" value="ECO:0007669"/>
    <property type="project" value="UniProtKB-KW"/>
</dbReference>
<evidence type="ECO:0000313" key="11">
    <source>
        <dbReference type="EnsemblMetazoa" id="RPRC000423-PA"/>
    </source>
</evidence>
<name>T1H8S4_RHOPR</name>
<evidence type="ECO:0000256" key="5">
    <source>
        <dbReference type="ARBA" id="ARBA00022725"/>
    </source>
</evidence>
<keyword evidence="6 10" id="KW-1133">Transmembrane helix</keyword>
<evidence type="ECO:0000256" key="2">
    <source>
        <dbReference type="ARBA" id="ARBA00022475"/>
    </source>
</evidence>
<feature type="transmembrane region" description="Helical" evidence="10">
    <location>
        <begin position="194"/>
        <end position="221"/>
    </location>
</feature>
<dbReference type="GeneID" id="141452309"/>
<evidence type="ECO:0000256" key="6">
    <source>
        <dbReference type="ARBA" id="ARBA00022989"/>
    </source>
</evidence>
<dbReference type="VEuPathDB" id="VectorBase:RPRC000423"/>
<feature type="transmembrane region" description="Helical" evidence="10">
    <location>
        <begin position="74"/>
        <end position="95"/>
    </location>
</feature>
<keyword evidence="8 10" id="KW-0675">Receptor</keyword>
<keyword evidence="7 10" id="KW-0472">Membrane</keyword>
<evidence type="ECO:0000256" key="10">
    <source>
        <dbReference type="RuleBase" id="RU351113"/>
    </source>
</evidence>
<dbReference type="PANTHER" id="PTHR21137">
    <property type="entry name" value="ODORANT RECEPTOR"/>
    <property type="match status" value="1"/>
</dbReference>
<evidence type="ECO:0000256" key="8">
    <source>
        <dbReference type="ARBA" id="ARBA00023170"/>
    </source>
</evidence>
<keyword evidence="5 10" id="KW-0552">Olfaction</keyword>
<dbReference type="EMBL" id="ACPB03017964">
    <property type="status" value="NOT_ANNOTATED_CDS"/>
    <property type="molecule type" value="Genomic_DNA"/>
</dbReference>